<keyword evidence="12" id="KW-1185">Reference proteome</keyword>
<keyword evidence="3 9" id="KW-0645">Protease</keyword>
<evidence type="ECO:0000256" key="1">
    <source>
        <dbReference type="ARBA" id="ARBA00006139"/>
    </source>
</evidence>
<dbReference type="EMBL" id="JAAKDE010000008">
    <property type="protein sequence ID" value="MBA2132798.1"/>
    <property type="molecule type" value="Genomic_DNA"/>
</dbReference>
<comment type="similarity">
    <text evidence="1 9 10">Belongs to the peptidase A8 family.</text>
</comment>
<feature type="active site" evidence="9">
    <location>
        <position position="131"/>
    </location>
</feature>
<evidence type="ECO:0000256" key="6">
    <source>
        <dbReference type="ARBA" id="ARBA00022801"/>
    </source>
</evidence>
<keyword evidence="7 9" id="KW-1133">Transmembrane helix</keyword>
<dbReference type="HAMAP" id="MF_00161">
    <property type="entry name" value="LspA"/>
    <property type="match status" value="1"/>
</dbReference>
<feature type="active site" evidence="9">
    <location>
        <position position="112"/>
    </location>
</feature>
<sequence>MFYYVLFVIIVGVDQLTKGLVQRALALHQTVTVIPGVLSFTRINNPGAAFGILSHRTFFLTLMPLVLFFLVFLLRREIAQYPSPFRLGLALCLGGAAGNLIDRLGNGGQVIDFVDLDFWPLDNFPLFNLADTAIFIGALIIFFSVMHLQDER</sequence>
<dbReference type="UniPathway" id="UPA00665"/>
<evidence type="ECO:0000256" key="8">
    <source>
        <dbReference type="ARBA" id="ARBA00023136"/>
    </source>
</evidence>
<keyword evidence="6 9" id="KW-0378">Hydrolase</keyword>
<evidence type="ECO:0000256" key="7">
    <source>
        <dbReference type="ARBA" id="ARBA00022989"/>
    </source>
</evidence>
<organism evidence="11 12">
    <name type="scientific">Capillibacterium thermochitinicola</name>
    <dbReference type="NCBI Taxonomy" id="2699427"/>
    <lineage>
        <taxon>Bacteria</taxon>
        <taxon>Bacillati</taxon>
        <taxon>Bacillota</taxon>
        <taxon>Capillibacterium</taxon>
    </lineage>
</organism>
<keyword evidence="2 9" id="KW-1003">Cell membrane</keyword>
<comment type="caution">
    <text evidence="9">Lacks conserved residue(s) required for the propagation of feature annotation.</text>
</comment>
<dbReference type="InterPro" id="IPR001872">
    <property type="entry name" value="Peptidase_A8"/>
</dbReference>
<comment type="subcellular location">
    <subcellularLocation>
        <location evidence="9">Cell membrane</location>
        <topology evidence="9">Multi-pass membrane protein</topology>
    </subcellularLocation>
</comment>
<comment type="pathway">
    <text evidence="9">Protein modification; lipoprotein biosynthesis (signal peptide cleavage).</text>
</comment>
<protein>
    <recommendedName>
        <fullName evidence="9">Lipoprotein signal peptidase</fullName>
        <ecNumber evidence="9">3.4.23.36</ecNumber>
    </recommendedName>
    <alternativeName>
        <fullName evidence="9">Prolipoprotein signal peptidase</fullName>
    </alternativeName>
    <alternativeName>
        <fullName evidence="9">Signal peptidase II</fullName>
        <shortName evidence="9">SPase II</shortName>
    </alternativeName>
</protein>
<keyword evidence="5 9" id="KW-0064">Aspartyl protease</keyword>
<evidence type="ECO:0000256" key="9">
    <source>
        <dbReference type="HAMAP-Rule" id="MF_00161"/>
    </source>
</evidence>
<keyword evidence="4 9" id="KW-0812">Transmembrane</keyword>
<dbReference type="RefSeq" id="WP_181339251.1">
    <property type="nucleotide sequence ID" value="NZ_JAAKDE010000008.1"/>
</dbReference>
<reference evidence="11" key="1">
    <citation type="submission" date="2020-06" db="EMBL/GenBank/DDBJ databases">
        <title>Novel chitinolytic bacterium.</title>
        <authorList>
            <person name="Ungkulpasvich U."/>
            <person name="Kosugi A."/>
            <person name="Uke A."/>
        </authorList>
    </citation>
    <scope>NUCLEOTIDE SEQUENCE</scope>
    <source>
        <strain evidence="11">UUS1-1</strain>
    </source>
</reference>
<dbReference type="NCBIfam" id="TIGR00077">
    <property type="entry name" value="lspA"/>
    <property type="match status" value="1"/>
</dbReference>
<evidence type="ECO:0000256" key="10">
    <source>
        <dbReference type="RuleBase" id="RU004181"/>
    </source>
</evidence>
<feature type="transmembrane region" description="Helical" evidence="9">
    <location>
        <begin position="125"/>
        <end position="146"/>
    </location>
</feature>
<dbReference type="PANTHER" id="PTHR33695">
    <property type="entry name" value="LIPOPROTEIN SIGNAL PEPTIDASE"/>
    <property type="match status" value="1"/>
</dbReference>
<feature type="transmembrane region" description="Helical" evidence="9">
    <location>
        <begin position="57"/>
        <end position="75"/>
    </location>
</feature>
<evidence type="ECO:0000256" key="3">
    <source>
        <dbReference type="ARBA" id="ARBA00022670"/>
    </source>
</evidence>
<comment type="function">
    <text evidence="9">This protein specifically catalyzes the removal of signal peptides from prolipoproteins.</text>
</comment>
<dbReference type="GO" id="GO:0004190">
    <property type="term" value="F:aspartic-type endopeptidase activity"/>
    <property type="evidence" value="ECO:0007669"/>
    <property type="project" value="UniProtKB-UniRule"/>
</dbReference>
<dbReference type="Proteomes" id="UP000657177">
    <property type="component" value="Unassembled WGS sequence"/>
</dbReference>
<dbReference type="AlphaFoldDB" id="A0A8J6LME5"/>
<feature type="transmembrane region" description="Helical" evidence="9">
    <location>
        <begin position="87"/>
        <end position="105"/>
    </location>
</feature>
<keyword evidence="8 9" id="KW-0472">Membrane</keyword>
<dbReference type="Pfam" id="PF01252">
    <property type="entry name" value="Peptidase_A8"/>
    <property type="match status" value="1"/>
</dbReference>
<dbReference type="EC" id="3.4.23.36" evidence="9"/>
<evidence type="ECO:0000256" key="2">
    <source>
        <dbReference type="ARBA" id="ARBA00022475"/>
    </source>
</evidence>
<accession>A0A8J6LME5</accession>
<evidence type="ECO:0000313" key="12">
    <source>
        <dbReference type="Proteomes" id="UP000657177"/>
    </source>
</evidence>
<name>A0A8J6LME5_9FIRM</name>
<evidence type="ECO:0000256" key="5">
    <source>
        <dbReference type="ARBA" id="ARBA00022750"/>
    </source>
</evidence>
<dbReference type="PRINTS" id="PR00781">
    <property type="entry name" value="LIPOSIGPTASE"/>
</dbReference>
<dbReference type="GO" id="GO:0005886">
    <property type="term" value="C:plasma membrane"/>
    <property type="evidence" value="ECO:0007669"/>
    <property type="project" value="UniProtKB-SubCell"/>
</dbReference>
<proteinExistence type="inferred from homology"/>
<comment type="caution">
    <text evidence="11">The sequence shown here is derived from an EMBL/GenBank/DDBJ whole genome shotgun (WGS) entry which is preliminary data.</text>
</comment>
<comment type="catalytic activity">
    <reaction evidence="9">
        <text>Release of signal peptides from bacterial membrane prolipoproteins. Hydrolyzes -Xaa-Yaa-Zaa-|-(S,diacylglyceryl)Cys-, in which Xaa is hydrophobic (preferably Leu), and Yaa (Ala or Ser) and Zaa (Gly or Ala) have small, neutral side chains.</text>
        <dbReference type="EC" id="3.4.23.36"/>
    </reaction>
</comment>
<evidence type="ECO:0000256" key="4">
    <source>
        <dbReference type="ARBA" id="ARBA00022692"/>
    </source>
</evidence>
<gene>
    <name evidence="9 11" type="primary">lspA</name>
    <name evidence="11" type="ORF">G5B42_04470</name>
</gene>
<evidence type="ECO:0000313" key="11">
    <source>
        <dbReference type="EMBL" id="MBA2132798.1"/>
    </source>
</evidence>
<dbReference type="GO" id="GO:0006508">
    <property type="term" value="P:proteolysis"/>
    <property type="evidence" value="ECO:0007669"/>
    <property type="project" value="UniProtKB-KW"/>
</dbReference>
<dbReference type="PANTHER" id="PTHR33695:SF1">
    <property type="entry name" value="LIPOPROTEIN SIGNAL PEPTIDASE"/>
    <property type="match status" value="1"/>
</dbReference>